<feature type="transmembrane region" description="Helical" evidence="6">
    <location>
        <begin position="47"/>
        <end position="73"/>
    </location>
</feature>
<dbReference type="InterPro" id="IPR015414">
    <property type="entry name" value="TMEM64"/>
</dbReference>
<evidence type="ECO:0000313" key="8">
    <source>
        <dbReference type="EMBL" id="BAQ17782.1"/>
    </source>
</evidence>
<organism evidence="8 9">
    <name type="scientific">Methyloceanibacter caenitepidi</name>
    <dbReference type="NCBI Taxonomy" id="1384459"/>
    <lineage>
        <taxon>Bacteria</taxon>
        <taxon>Pseudomonadati</taxon>
        <taxon>Pseudomonadota</taxon>
        <taxon>Alphaproteobacteria</taxon>
        <taxon>Hyphomicrobiales</taxon>
        <taxon>Hyphomicrobiaceae</taxon>
        <taxon>Methyloceanibacter</taxon>
    </lineage>
</organism>
<evidence type="ECO:0000256" key="1">
    <source>
        <dbReference type="ARBA" id="ARBA00004651"/>
    </source>
</evidence>
<dbReference type="GO" id="GO:0005886">
    <property type="term" value="C:plasma membrane"/>
    <property type="evidence" value="ECO:0007669"/>
    <property type="project" value="UniProtKB-SubCell"/>
</dbReference>
<evidence type="ECO:0000259" key="7">
    <source>
        <dbReference type="Pfam" id="PF09335"/>
    </source>
</evidence>
<sequence length="236" mass="25308">MLKVHRAIPTAFIGLCTLALLWTTTPAGAVALENFDLQRGLPSLGVFGPIAIVFLRFLASLTGVVPTSPLLLAAGATQGVFLGTLYVMIGAQLGALVGFVIGRRFGRDFVVRRGWLDRVSQTRIGRWLLDENTPQSHLMLAVFLCRLVPGLNMDALSYVAGITSLSGWRFYLASFAALLPYTLLVVAAGQQLVAFGSNTLAVGVIGLFALGTLVGLSRKHWPRFGAREKPLLSTNV</sequence>
<comment type="subcellular location">
    <subcellularLocation>
        <location evidence="1 6">Cell membrane</location>
        <topology evidence="1 6">Multi-pass membrane protein</topology>
    </subcellularLocation>
</comment>
<evidence type="ECO:0000256" key="2">
    <source>
        <dbReference type="ARBA" id="ARBA00022475"/>
    </source>
</evidence>
<proteinExistence type="inferred from homology"/>
<dbReference type="HOGENOM" id="CLU_038944_8_1_5"/>
<evidence type="ECO:0000256" key="6">
    <source>
        <dbReference type="RuleBase" id="RU366058"/>
    </source>
</evidence>
<protein>
    <recommendedName>
        <fullName evidence="6">TVP38/TMEM64 family membrane protein</fullName>
    </recommendedName>
</protein>
<gene>
    <name evidence="8" type="ORF">GL4_2345</name>
</gene>
<keyword evidence="4 6" id="KW-1133">Transmembrane helix</keyword>
<name>A0A0A8K5I3_9HYPH</name>
<evidence type="ECO:0000313" key="9">
    <source>
        <dbReference type="Proteomes" id="UP000031643"/>
    </source>
</evidence>
<comment type="similarity">
    <text evidence="6">Belongs to the TVP38/TMEM64 family.</text>
</comment>
<dbReference type="AlphaFoldDB" id="A0A0A8K5I3"/>
<evidence type="ECO:0000256" key="5">
    <source>
        <dbReference type="ARBA" id="ARBA00023136"/>
    </source>
</evidence>
<feature type="transmembrane region" description="Helical" evidence="6">
    <location>
        <begin position="170"/>
        <end position="189"/>
    </location>
</feature>
<comment type="caution">
    <text evidence="6">Lacks conserved residue(s) required for the propagation of feature annotation.</text>
</comment>
<evidence type="ECO:0000256" key="4">
    <source>
        <dbReference type="ARBA" id="ARBA00022989"/>
    </source>
</evidence>
<dbReference type="Proteomes" id="UP000031643">
    <property type="component" value="Chromosome"/>
</dbReference>
<dbReference type="KEGG" id="mcg:GL4_2345"/>
<feature type="domain" description="VTT" evidence="7">
    <location>
        <begin position="65"/>
        <end position="190"/>
    </location>
</feature>
<dbReference type="EMBL" id="AP014648">
    <property type="protein sequence ID" value="BAQ17782.1"/>
    <property type="molecule type" value="Genomic_DNA"/>
</dbReference>
<dbReference type="PANTHER" id="PTHR12677:SF59">
    <property type="entry name" value="GOLGI APPARATUS MEMBRANE PROTEIN TVP38-RELATED"/>
    <property type="match status" value="1"/>
</dbReference>
<reference evidence="8 9" key="1">
    <citation type="submission" date="2014-09" db="EMBL/GenBank/DDBJ databases">
        <title>Genome sequencing of Methyloceanibacter caenitepidi Gela4.</title>
        <authorList>
            <person name="Takeuchi M."/>
            <person name="Susumu S."/>
            <person name="Kamagata Y."/>
            <person name="Oshima K."/>
            <person name="Hattori M."/>
            <person name="Iwasaki W."/>
        </authorList>
    </citation>
    <scope>NUCLEOTIDE SEQUENCE [LARGE SCALE GENOMIC DNA]</scope>
    <source>
        <strain evidence="8 9">Gela4</strain>
    </source>
</reference>
<keyword evidence="2 6" id="KW-1003">Cell membrane</keyword>
<dbReference type="PANTHER" id="PTHR12677">
    <property type="entry name" value="GOLGI APPARATUS MEMBRANE PROTEIN TVP38-RELATED"/>
    <property type="match status" value="1"/>
</dbReference>
<feature type="transmembrane region" description="Helical" evidence="6">
    <location>
        <begin position="195"/>
        <end position="216"/>
    </location>
</feature>
<dbReference type="STRING" id="1384459.GL4_2345"/>
<keyword evidence="5 6" id="KW-0472">Membrane</keyword>
<keyword evidence="3 6" id="KW-0812">Transmembrane</keyword>
<feature type="transmembrane region" description="Helical" evidence="6">
    <location>
        <begin position="80"/>
        <end position="101"/>
    </location>
</feature>
<keyword evidence="9" id="KW-1185">Reference proteome</keyword>
<evidence type="ECO:0000256" key="3">
    <source>
        <dbReference type="ARBA" id="ARBA00022692"/>
    </source>
</evidence>
<accession>A0A0A8K5I3</accession>
<dbReference type="InterPro" id="IPR032816">
    <property type="entry name" value="VTT_dom"/>
</dbReference>
<dbReference type="Pfam" id="PF09335">
    <property type="entry name" value="VTT_dom"/>
    <property type="match status" value="1"/>
</dbReference>